<evidence type="ECO:0000259" key="3">
    <source>
        <dbReference type="Pfam" id="PF01551"/>
    </source>
</evidence>
<dbReference type="CDD" id="cd12797">
    <property type="entry name" value="M23_peptidase"/>
    <property type="match status" value="1"/>
</dbReference>
<keyword evidence="2" id="KW-0472">Membrane</keyword>
<keyword evidence="2" id="KW-0812">Transmembrane</keyword>
<evidence type="ECO:0000256" key="1">
    <source>
        <dbReference type="ARBA" id="ARBA00022729"/>
    </source>
</evidence>
<organism evidence="4 5">
    <name type="scientific">Vibrio bivalvicida</name>
    <dbReference type="NCBI Taxonomy" id="1276888"/>
    <lineage>
        <taxon>Bacteria</taxon>
        <taxon>Pseudomonadati</taxon>
        <taxon>Pseudomonadota</taxon>
        <taxon>Gammaproteobacteria</taxon>
        <taxon>Vibrionales</taxon>
        <taxon>Vibrionaceae</taxon>
        <taxon>Vibrio</taxon>
        <taxon>Vibrio oreintalis group</taxon>
    </lineage>
</organism>
<name>A0A177XZF4_9VIBR</name>
<evidence type="ECO:0000256" key="2">
    <source>
        <dbReference type="SAM" id="Phobius"/>
    </source>
</evidence>
<keyword evidence="1" id="KW-0732">Signal</keyword>
<dbReference type="RefSeq" id="WP_054961543.1">
    <property type="nucleotide sequence ID" value="NZ_LLEI02000032.1"/>
</dbReference>
<dbReference type="GO" id="GO:0004222">
    <property type="term" value="F:metalloendopeptidase activity"/>
    <property type="evidence" value="ECO:0007669"/>
    <property type="project" value="TreeGrafter"/>
</dbReference>
<evidence type="ECO:0000313" key="4">
    <source>
        <dbReference type="EMBL" id="OAJ93960.1"/>
    </source>
</evidence>
<dbReference type="InterPro" id="IPR016047">
    <property type="entry name" value="M23ase_b-sheet_dom"/>
</dbReference>
<proteinExistence type="predicted"/>
<gene>
    <name evidence="4" type="ORF">APB76_12155</name>
</gene>
<accession>A0A177XZF4</accession>
<comment type="caution">
    <text evidence="4">The sequence shown here is derived from an EMBL/GenBank/DDBJ whole genome shotgun (WGS) entry which is preliminary data.</text>
</comment>
<dbReference type="FunFam" id="2.70.70.10:FF:000006">
    <property type="entry name" value="M23 family peptidase"/>
    <property type="match status" value="1"/>
</dbReference>
<dbReference type="SUPFAM" id="SSF51261">
    <property type="entry name" value="Duplicated hybrid motif"/>
    <property type="match status" value="1"/>
</dbReference>
<reference evidence="4 5" key="1">
    <citation type="journal article" date="2016" name="Syst. Appl. Microbiol.">
        <title>Vibrio bivalvicida sp. nov., a novel larval pathogen for bivalve molluscs reared in a hatchery.</title>
        <authorList>
            <person name="Dubert J."/>
            <person name="Romalde J.L."/>
            <person name="Prado S."/>
            <person name="Barja J.L."/>
        </authorList>
    </citation>
    <scope>NUCLEOTIDE SEQUENCE [LARGE SCALE GENOMIC DNA]</scope>
    <source>
        <strain evidence="4 5">605</strain>
    </source>
</reference>
<dbReference type="Gene3D" id="2.70.70.10">
    <property type="entry name" value="Glucose Permease (Domain IIA)"/>
    <property type="match status" value="1"/>
</dbReference>
<feature type="domain" description="M23ase beta-sheet core" evidence="3">
    <location>
        <begin position="168"/>
        <end position="263"/>
    </location>
</feature>
<dbReference type="PANTHER" id="PTHR21666">
    <property type="entry name" value="PEPTIDASE-RELATED"/>
    <property type="match status" value="1"/>
</dbReference>
<dbReference type="PANTHER" id="PTHR21666:SF289">
    <property type="entry name" value="L-ALA--D-GLU ENDOPEPTIDASE"/>
    <property type="match status" value="1"/>
</dbReference>
<dbReference type="Proteomes" id="UP000078406">
    <property type="component" value="Unassembled WGS sequence"/>
</dbReference>
<dbReference type="InterPro" id="IPR050570">
    <property type="entry name" value="Cell_wall_metabolism_enzyme"/>
</dbReference>
<keyword evidence="2" id="KW-1133">Transmembrane helix</keyword>
<dbReference type="EMBL" id="LLEI02000032">
    <property type="protein sequence ID" value="OAJ93960.1"/>
    <property type="molecule type" value="Genomic_DNA"/>
</dbReference>
<dbReference type="Pfam" id="PF01551">
    <property type="entry name" value="Peptidase_M23"/>
    <property type="match status" value="1"/>
</dbReference>
<dbReference type="InterPro" id="IPR011055">
    <property type="entry name" value="Dup_hybrid_motif"/>
</dbReference>
<evidence type="ECO:0000313" key="5">
    <source>
        <dbReference type="Proteomes" id="UP000078406"/>
    </source>
</evidence>
<sequence>MESNSFTITVSGIDGTKFFNLSFRMIKGIKLLLLLFTLVFCTLIALLSIFVDDASDSKREKKEAVSKAYSLEKQLLRSHEFQSDLENNLSQKQQDIAYISEKLKGIESALDLSNDALDLKQRLNNAGLSVAARHQIMQLIPNGRPVKQGYLSSHYGKRLHPVKKIRAIHHGIDYAVNVGTPIYAPADGVVAVTRKSNKGSGNFLRVSHSFGFSSSYSHLKAFKVSRGDYVKKGDLIGLSGNTGLSTGSHLHYEIRLVGRSLNPLPFVQWEMNNFDSIFESNKDVKWDYLVNKIENQIAIALKLSSPMEPISKENSSLLVTSISMGK</sequence>
<feature type="transmembrane region" description="Helical" evidence="2">
    <location>
        <begin position="31"/>
        <end position="51"/>
    </location>
</feature>
<protein>
    <submittedName>
        <fullName evidence="4">Peptidase M23</fullName>
    </submittedName>
</protein>
<dbReference type="AlphaFoldDB" id="A0A177XZF4"/>